<feature type="chain" id="PRO_5030505311" evidence="1">
    <location>
        <begin position="27"/>
        <end position="68"/>
    </location>
</feature>
<evidence type="ECO:0000259" key="2">
    <source>
        <dbReference type="Pfam" id="PF07127"/>
    </source>
</evidence>
<dbReference type="EMBL" id="MT371116">
    <property type="protein sequence ID" value="QQO74634.1"/>
    <property type="molecule type" value="mRNA"/>
</dbReference>
<feature type="domain" description="Late nodulin" evidence="2">
    <location>
        <begin position="1"/>
        <end position="57"/>
    </location>
</feature>
<evidence type="ECO:0000313" key="3">
    <source>
        <dbReference type="EMBL" id="QQO74634.1"/>
    </source>
</evidence>
<dbReference type="GO" id="GO:0046872">
    <property type="term" value="F:metal ion binding"/>
    <property type="evidence" value="ECO:0007669"/>
    <property type="project" value="InterPro"/>
</dbReference>
<dbReference type="AlphaFoldDB" id="A0A7T8DV83"/>
<accession>A0A7T8DV83</accession>
<keyword evidence="1" id="KW-0732">Signal</keyword>
<evidence type="ECO:0000256" key="1">
    <source>
        <dbReference type="SAM" id="SignalP"/>
    </source>
</evidence>
<name>A0A7T8DV83_PEA</name>
<dbReference type="Pfam" id="PF07127">
    <property type="entry name" value="Nodulin_late"/>
    <property type="match status" value="1"/>
</dbReference>
<organism evidence="3">
    <name type="scientific">Pisum sativum</name>
    <name type="common">Garden pea</name>
    <name type="synonym">Lathyrus oleraceus</name>
    <dbReference type="NCBI Taxonomy" id="3888"/>
    <lineage>
        <taxon>Eukaryota</taxon>
        <taxon>Viridiplantae</taxon>
        <taxon>Streptophyta</taxon>
        <taxon>Embryophyta</taxon>
        <taxon>Tracheophyta</taxon>
        <taxon>Spermatophyta</taxon>
        <taxon>Magnoliopsida</taxon>
        <taxon>eudicotyledons</taxon>
        <taxon>Gunneridae</taxon>
        <taxon>Pentapetalae</taxon>
        <taxon>rosids</taxon>
        <taxon>fabids</taxon>
        <taxon>Fabales</taxon>
        <taxon>Fabaceae</taxon>
        <taxon>Papilionoideae</taxon>
        <taxon>50 kb inversion clade</taxon>
        <taxon>NPAAA clade</taxon>
        <taxon>Hologalegina</taxon>
        <taxon>IRL clade</taxon>
        <taxon>Fabeae</taxon>
        <taxon>Lathyrus</taxon>
    </lineage>
</organism>
<protein>
    <submittedName>
        <fullName evidence="3">Nodule-specific cysteine-rich peptide G18</fullName>
    </submittedName>
</protein>
<reference evidence="3" key="1">
    <citation type="journal article" date="2020" name="Mol. Cell">
        <title>Proteome analysis reveals a significant host-specific response in Rhizobium leguminosarum bv viciae endosymbiotic cells.</title>
        <authorList>
            <person name="Duran D."/>
            <person name="Albareda M."/>
            <person name="Marina A."/>
            <person name="Garcia C."/>
            <person name="Ruiz-Argueso T."/>
            <person name="Palacios J."/>
        </authorList>
    </citation>
    <scope>NUCLEOTIDE SEQUENCE</scope>
    <source>
        <tissue evidence="3">Root nodules</tissue>
    </source>
</reference>
<feature type="signal peptide" evidence="1">
    <location>
        <begin position="1"/>
        <end position="26"/>
    </location>
</feature>
<proteinExistence type="evidence at transcript level"/>
<dbReference type="InterPro" id="IPR009810">
    <property type="entry name" value="Nodulin_late_dom"/>
</dbReference>
<sequence>MAKVVKIIYVMIIFVFLFFVATNVEAGKSIKCSKDLDCPKSMCKSPMRVKCWYSSFCRCYNAATYNPW</sequence>